<gene>
    <name evidence="1" type="ORF">GR328_03775</name>
</gene>
<dbReference type="OrthoDB" id="9807521at2"/>
<dbReference type="InterPro" id="IPR029787">
    <property type="entry name" value="Nucleotide_cyclase"/>
</dbReference>
<reference evidence="1 2" key="1">
    <citation type="submission" date="2019-12" db="EMBL/GenBank/DDBJ databases">
        <authorList>
            <person name="Yuan C.-G."/>
        </authorList>
    </citation>
    <scope>NUCLEOTIDE SEQUENCE [LARGE SCALE GENOMIC DNA]</scope>
    <source>
        <strain evidence="1 2">KCTC 23863</strain>
    </source>
</reference>
<dbReference type="AlphaFoldDB" id="A0A7X3MP41"/>
<name>A0A7X3MP41_9HYPH</name>
<dbReference type="EMBL" id="WURB01000002">
    <property type="protein sequence ID" value="MXQ10582.1"/>
    <property type="molecule type" value="Genomic_DNA"/>
</dbReference>
<protein>
    <recommendedName>
        <fullName evidence="3">Guanylate cyclase domain-containing protein</fullName>
    </recommendedName>
</protein>
<evidence type="ECO:0000313" key="1">
    <source>
        <dbReference type="EMBL" id="MXQ10582.1"/>
    </source>
</evidence>
<dbReference type="RefSeq" id="WP_160883183.1">
    <property type="nucleotide sequence ID" value="NZ_WURB01000002.1"/>
</dbReference>
<dbReference type="SUPFAM" id="SSF55073">
    <property type="entry name" value="Nucleotide cyclase"/>
    <property type="match status" value="1"/>
</dbReference>
<proteinExistence type="predicted"/>
<comment type="caution">
    <text evidence="1">The sequence shown here is derived from an EMBL/GenBank/DDBJ whole genome shotgun (WGS) entry which is preliminary data.</text>
</comment>
<accession>A0A7X3MP41</accession>
<organism evidence="1 2">
    <name type="scientific">Microvirga makkahensis</name>
    <dbReference type="NCBI Taxonomy" id="1128670"/>
    <lineage>
        <taxon>Bacteria</taxon>
        <taxon>Pseudomonadati</taxon>
        <taxon>Pseudomonadota</taxon>
        <taxon>Alphaproteobacteria</taxon>
        <taxon>Hyphomicrobiales</taxon>
        <taxon>Methylobacteriaceae</taxon>
        <taxon>Microvirga</taxon>
    </lineage>
</organism>
<evidence type="ECO:0008006" key="3">
    <source>
        <dbReference type="Google" id="ProtNLM"/>
    </source>
</evidence>
<sequence>MERRLVTIVCADVAGYSRLIGPDEEGTIARLKAYHRVVKPIVLRERWVLLTPAYREHDAVSP</sequence>
<reference evidence="1 2" key="2">
    <citation type="submission" date="2020-01" db="EMBL/GenBank/DDBJ databases">
        <title>Microvirga sp. nov., an arsenate reduction bacterium isolated from Tibet hotspring sediments.</title>
        <authorList>
            <person name="Xian W.-D."/>
            <person name="Li W.-J."/>
        </authorList>
    </citation>
    <scope>NUCLEOTIDE SEQUENCE [LARGE SCALE GENOMIC DNA]</scope>
    <source>
        <strain evidence="1 2">KCTC 23863</strain>
    </source>
</reference>
<evidence type="ECO:0000313" key="2">
    <source>
        <dbReference type="Proteomes" id="UP000436483"/>
    </source>
</evidence>
<keyword evidence="2" id="KW-1185">Reference proteome</keyword>
<dbReference type="Proteomes" id="UP000436483">
    <property type="component" value="Unassembled WGS sequence"/>
</dbReference>